<dbReference type="PANTHER" id="PTHR12815">
    <property type="entry name" value="SORTING AND ASSEMBLY MACHINERY SAMM50 PROTEIN FAMILY MEMBER"/>
    <property type="match status" value="1"/>
</dbReference>
<gene>
    <name evidence="4" type="ORF">EGM88_02375</name>
</gene>
<dbReference type="PANTHER" id="PTHR12815:SF18">
    <property type="entry name" value="SORTING AND ASSEMBLY MACHINERY COMPONENT 50 HOMOLOG"/>
    <property type="match status" value="1"/>
</dbReference>
<feature type="domain" description="Haemolysin activator HlyB C-terminal" evidence="3">
    <location>
        <begin position="332"/>
        <end position="513"/>
    </location>
</feature>
<dbReference type="Pfam" id="PF03865">
    <property type="entry name" value="ShlB"/>
    <property type="match status" value="1"/>
</dbReference>
<dbReference type="InterPro" id="IPR005565">
    <property type="entry name" value="Hemolysn_activator_HlyB_C"/>
</dbReference>
<dbReference type="RefSeq" id="WP_123896364.1">
    <property type="nucleotide sequence ID" value="NZ_RPFJ01000002.1"/>
</dbReference>
<evidence type="ECO:0000256" key="2">
    <source>
        <dbReference type="ARBA" id="ARBA00022692"/>
    </source>
</evidence>
<dbReference type="Proteomes" id="UP000270856">
    <property type="component" value="Unassembled WGS sequence"/>
</dbReference>
<sequence length="552" mass="63273">MKSHFTSYIYILLSILFFNHSFGQKLELKISSNDSTSNSFLQNISYQKYHLSEKSILNTLDSVTLQIEKIGFFNHQLDTLIKKDSIYTAHFKLNNKIKIIRIHYNINQISFEPINPNYFEVAPKNLTKKLQQIVTTQEEKGNSFSEASLQNITVINDTIIEAQLALKKSSKRKIDKIIITGYSNFPKAFLKHHLQLKEHTLFNKNKLNKASMATNNLSFSSEIKAPEVLFTKDSTIVYLFIKKEKANRFDGLIGFTTNKTGKGLSFNGYLDLLLNNIFDSGENIDLSWKNNGNNQHSFNLDVSLPFIFNTRISPNVALSIYKQDSTFVNTSFKLTLPYHINNRNAIGLTMHSENSSNLLTNTITTIEDYKSTFFGINYNYTIANNHPLFKTKFNFYIEGLKGKRTNTNSNNQSKFNLQTNFLWSLNHKNHIFLQNRSGIINSKNLLTNELFRVGGNNSIRGFDEESIPASTYTTFNIEYRYATNNSSYLYSITDFGSIKNQNESSQLYSLGLGYAFLSKLGYINLGYAIGKYPNNSFNINNSRIHLKIVNLF</sequence>
<keyword evidence="2" id="KW-0812">Transmembrane</keyword>
<proteinExistence type="predicted"/>
<keyword evidence="5" id="KW-1185">Reference proteome</keyword>
<dbReference type="EMBL" id="RPFJ01000002">
    <property type="protein sequence ID" value="RPE00130.1"/>
    <property type="molecule type" value="Genomic_DNA"/>
</dbReference>
<dbReference type="Gene3D" id="2.40.160.50">
    <property type="entry name" value="membrane protein fhac: a member of the omp85/tpsb transporter family"/>
    <property type="match status" value="1"/>
</dbReference>
<reference evidence="4 5" key="1">
    <citation type="submission" date="2018-11" db="EMBL/GenBank/DDBJ databases">
        <title>Aureibaculum marinum gen. nov., sp. nov., a member of the family Flavobacteriaceae isolated from the Bohai Sea.</title>
        <authorList>
            <person name="Ji X."/>
        </authorList>
    </citation>
    <scope>NUCLEOTIDE SEQUENCE [LARGE SCALE GENOMIC DNA]</scope>
    <source>
        <strain evidence="4 5">BH-SD17</strain>
    </source>
</reference>
<keyword evidence="1" id="KW-1134">Transmembrane beta strand</keyword>
<evidence type="ECO:0000259" key="3">
    <source>
        <dbReference type="Pfam" id="PF03865"/>
    </source>
</evidence>
<organism evidence="4 5">
    <name type="scientific">Aureibaculum marinum</name>
    <dbReference type="NCBI Taxonomy" id="2487930"/>
    <lineage>
        <taxon>Bacteria</taxon>
        <taxon>Pseudomonadati</taxon>
        <taxon>Bacteroidota</taxon>
        <taxon>Flavobacteriia</taxon>
        <taxon>Flavobacteriales</taxon>
        <taxon>Flavobacteriaceae</taxon>
        <taxon>Aureibaculum</taxon>
    </lineage>
</organism>
<name>A0A3N4P8U4_9FLAO</name>
<dbReference type="OrthoDB" id="9811416at2"/>
<evidence type="ECO:0000313" key="4">
    <source>
        <dbReference type="EMBL" id="RPE00130.1"/>
    </source>
</evidence>
<dbReference type="AlphaFoldDB" id="A0A3N4P8U4"/>
<accession>A0A3N4P8U4</accession>
<comment type="caution">
    <text evidence="4">The sequence shown here is derived from an EMBL/GenBank/DDBJ whole genome shotgun (WGS) entry which is preliminary data.</text>
</comment>
<protein>
    <recommendedName>
        <fullName evidence="3">Haemolysin activator HlyB C-terminal domain-containing protein</fullName>
    </recommendedName>
</protein>
<evidence type="ECO:0000313" key="5">
    <source>
        <dbReference type="Proteomes" id="UP000270856"/>
    </source>
</evidence>
<dbReference type="InterPro" id="IPR039910">
    <property type="entry name" value="D15-like"/>
</dbReference>
<keyword evidence="1" id="KW-0472">Membrane</keyword>
<evidence type="ECO:0000256" key="1">
    <source>
        <dbReference type="ARBA" id="ARBA00022452"/>
    </source>
</evidence>